<organism evidence="1 2">
    <name type="scientific">Panicum virgatum</name>
    <name type="common">Blackwell switchgrass</name>
    <dbReference type="NCBI Taxonomy" id="38727"/>
    <lineage>
        <taxon>Eukaryota</taxon>
        <taxon>Viridiplantae</taxon>
        <taxon>Streptophyta</taxon>
        <taxon>Embryophyta</taxon>
        <taxon>Tracheophyta</taxon>
        <taxon>Spermatophyta</taxon>
        <taxon>Magnoliopsida</taxon>
        <taxon>Liliopsida</taxon>
        <taxon>Poales</taxon>
        <taxon>Poaceae</taxon>
        <taxon>PACMAD clade</taxon>
        <taxon>Panicoideae</taxon>
        <taxon>Panicodae</taxon>
        <taxon>Paniceae</taxon>
        <taxon>Panicinae</taxon>
        <taxon>Panicum</taxon>
        <taxon>Panicum sect. Hiantes</taxon>
    </lineage>
</organism>
<gene>
    <name evidence="1" type="ORF">PVAP13_1KG342905</name>
</gene>
<evidence type="ECO:0000313" key="1">
    <source>
        <dbReference type="EMBL" id="KAG2659270.1"/>
    </source>
</evidence>
<dbReference type="Proteomes" id="UP000823388">
    <property type="component" value="Chromosome 1K"/>
</dbReference>
<sequence length="122" mass="13095">MPSSAMPPRAFDPAPNCFVPGLLIGFFQLQGQRRAHAAPARTVGAAPAMAAATGGLAPYDELLSSLNGLSLLGGRAVQDLCQCRWAAAGVRPCMLWHTHDLRPNNSSAVSRDRVFDLKWIRI</sequence>
<proteinExistence type="predicted"/>
<reference evidence="1" key="1">
    <citation type="submission" date="2020-05" db="EMBL/GenBank/DDBJ databases">
        <title>WGS assembly of Panicum virgatum.</title>
        <authorList>
            <person name="Lovell J.T."/>
            <person name="Jenkins J."/>
            <person name="Shu S."/>
            <person name="Juenger T.E."/>
            <person name="Schmutz J."/>
        </authorList>
    </citation>
    <scope>NUCLEOTIDE SEQUENCE</scope>
    <source>
        <strain evidence="1">AP13</strain>
    </source>
</reference>
<evidence type="ECO:0000313" key="2">
    <source>
        <dbReference type="Proteomes" id="UP000823388"/>
    </source>
</evidence>
<protein>
    <submittedName>
        <fullName evidence="1">Uncharacterized protein</fullName>
    </submittedName>
</protein>
<accession>A0A8T0XGY6</accession>
<comment type="caution">
    <text evidence="1">The sequence shown here is derived from an EMBL/GenBank/DDBJ whole genome shotgun (WGS) entry which is preliminary data.</text>
</comment>
<name>A0A8T0XGY6_PANVG</name>
<dbReference type="EMBL" id="CM029037">
    <property type="protein sequence ID" value="KAG2659270.1"/>
    <property type="molecule type" value="Genomic_DNA"/>
</dbReference>
<dbReference type="AlphaFoldDB" id="A0A8T0XGY6"/>
<keyword evidence="2" id="KW-1185">Reference proteome</keyword>